<dbReference type="InterPro" id="IPR005583">
    <property type="entry name" value="YaaA"/>
</dbReference>
<dbReference type="PANTHER" id="PTHR30283:SF4">
    <property type="entry name" value="PEROXIDE STRESS RESISTANCE PROTEIN YAAA"/>
    <property type="match status" value="1"/>
</dbReference>
<reference evidence="2" key="1">
    <citation type="submission" date="2021-11" db="EMBL/GenBank/DDBJ databases">
        <title>Draft genome sequence of Alcaligenes endophyticus type strain CCUG 75668T.</title>
        <authorList>
            <person name="Salva-Serra F."/>
            <person name="Duran R.E."/>
            <person name="Seeger M."/>
            <person name="Moore E.R.B."/>
            <person name="Jaen-Luchoro D."/>
        </authorList>
    </citation>
    <scope>NUCLEOTIDE SEQUENCE</scope>
    <source>
        <strain evidence="2">CCUG 75668</strain>
    </source>
</reference>
<comment type="similarity">
    <text evidence="1">Belongs to the UPF0246 family.</text>
</comment>
<evidence type="ECO:0000256" key="1">
    <source>
        <dbReference type="HAMAP-Rule" id="MF_00652"/>
    </source>
</evidence>
<evidence type="ECO:0000313" key="3">
    <source>
        <dbReference type="Proteomes" id="UP001168613"/>
    </source>
</evidence>
<protein>
    <recommendedName>
        <fullName evidence="1">UPF0246 protein LMS43_05550</fullName>
    </recommendedName>
</protein>
<comment type="caution">
    <text evidence="2">The sequence shown here is derived from an EMBL/GenBank/DDBJ whole genome shotgun (WGS) entry which is preliminary data.</text>
</comment>
<dbReference type="RefSeq" id="WP_266124572.1">
    <property type="nucleotide sequence ID" value="NZ_JAJHNU010000001.1"/>
</dbReference>
<dbReference type="Proteomes" id="UP001168613">
    <property type="component" value="Unassembled WGS sequence"/>
</dbReference>
<evidence type="ECO:0000313" key="2">
    <source>
        <dbReference type="EMBL" id="MDN4120745.1"/>
    </source>
</evidence>
<organism evidence="2 3">
    <name type="scientific">Alcaligenes endophyticus</name>
    <dbReference type="NCBI Taxonomy" id="1929088"/>
    <lineage>
        <taxon>Bacteria</taxon>
        <taxon>Pseudomonadati</taxon>
        <taxon>Pseudomonadota</taxon>
        <taxon>Betaproteobacteria</taxon>
        <taxon>Burkholderiales</taxon>
        <taxon>Alcaligenaceae</taxon>
        <taxon>Alcaligenes</taxon>
    </lineage>
</organism>
<accession>A0ABT8EHL3</accession>
<gene>
    <name evidence="2" type="primary">yaaA</name>
    <name evidence="2" type="ORF">LMS43_05550</name>
</gene>
<dbReference type="PANTHER" id="PTHR30283">
    <property type="entry name" value="PEROXIDE STRESS RESPONSE PROTEIN YAAA"/>
    <property type="match status" value="1"/>
</dbReference>
<sequence>MLLLLSPAKKLDYDSPVRTQLHSQPLFIEQAQSLIDILRTKSESQVAELMKLSPALAQLNVQRYAEWQAQFDASNSRQAILAFNGDVYEGLQADTLNDQALEWAQQHVLMLSGLYGVLRPLDWMRPYRLEMGTRLANPAGANLYQYWGTQIAEYLNQRQAQQPDPWILNLASEEYFKAVDKKALNAKVVQCVFQDQKNDQWKVISFYAKKARGLMARYVIDQRIESIEALKHFAVDGYAYTPELSSADKLVFRRPEQVA</sequence>
<dbReference type="NCBIfam" id="NF002542">
    <property type="entry name" value="PRK02101.1-3"/>
    <property type="match status" value="1"/>
</dbReference>
<name>A0ABT8EHL3_9BURK</name>
<dbReference type="Pfam" id="PF03883">
    <property type="entry name" value="H2O2_YaaD"/>
    <property type="match status" value="1"/>
</dbReference>
<proteinExistence type="inferred from homology"/>
<dbReference type="EMBL" id="JAJHNU010000001">
    <property type="protein sequence ID" value="MDN4120745.1"/>
    <property type="molecule type" value="Genomic_DNA"/>
</dbReference>
<keyword evidence="3" id="KW-1185">Reference proteome</keyword>
<dbReference type="NCBIfam" id="NF002541">
    <property type="entry name" value="PRK02101.1-1"/>
    <property type="match status" value="1"/>
</dbReference>
<dbReference type="HAMAP" id="MF_00652">
    <property type="entry name" value="UPF0246"/>
    <property type="match status" value="1"/>
</dbReference>